<evidence type="ECO:0000313" key="3">
    <source>
        <dbReference type="Proteomes" id="UP000606974"/>
    </source>
</evidence>
<reference evidence="2" key="1">
    <citation type="submission" date="2020-02" db="EMBL/GenBank/DDBJ databases">
        <authorList>
            <person name="Palmer J.M."/>
        </authorList>
    </citation>
    <scope>NUCLEOTIDE SEQUENCE</scope>
    <source>
        <strain evidence="2">EPUS1.4</strain>
        <tissue evidence="2">Thallus</tissue>
    </source>
</reference>
<comment type="caution">
    <text evidence="2">The sequence shown here is derived from an EMBL/GenBank/DDBJ whole genome shotgun (WGS) entry which is preliminary data.</text>
</comment>
<keyword evidence="3" id="KW-1185">Reference proteome</keyword>
<keyword evidence="1" id="KW-0732">Signal</keyword>
<dbReference type="Proteomes" id="UP000606974">
    <property type="component" value="Unassembled WGS sequence"/>
</dbReference>
<sequence>MQPKILLALLTTLLVTTTTAVPADFESPALDLEKRACKNVEKWEASGGCKTSWAGRCTTACKGEGWDRGCCQGTVVGTISSSHCFVGWNVCKCNCNKS</sequence>
<evidence type="ECO:0008006" key="4">
    <source>
        <dbReference type="Google" id="ProtNLM"/>
    </source>
</evidence>
<accession>A0A8H7A8X5</accession>
<name>A0A8H7A8X5_9EURO</name>
<feature type="signal peptide" evidence="1">
    <location>
        <begin position="1"/>
        <end position="20"/>
    </location>
</feature>
<organism evidence="2 3">
    <name type="scientific">Endocarpon pusillum</name>
    <dbReference type="NCBI Taxonomy" id="364733"/>
    <lineage>
        <taxon>Eukaryota</taxon>
        <taxon>Fungi</taxon>
        <taxon>Dikarya</taxon>
        <taxon>Ascomycota</taxon>
        <taxon>Pezizomycotina</taxon>
        <taxon>Eurotiomycetes</taxon>
        <taxon>Chaetothyriomycetidae</taxon>
        <taxon>Verrucariales</taxon>
        <taxon>Verrucariaceae</taxon>
        <taxon>Endocarpon</taxon>
    </lineage>
</organism>
<dbReference type="OrthoDB" id="4429469at2759"/>
<gene>
    <name evidence="2" type="ORF">GJ744_005044</name>
</gene>
<dbReference type="EMBL" id="JAACFV010000218">
    <property type="protein sequence ID" value="KAF7502807.1"/>
    <property type="molecule type" value="Genomic_DNA"/>
</dbReference>
<dbReference type="AlphaFoldDB" id="A0A8H7A8X5"/>
<protein>
    <recommendedName>
        <fullName evidence="4">Invertebrate defensins family profile domain-containing protein</fullName>
    </recommendedName>
</protein>
<proteinExistence type="predicted"/>
<evidence type="ECO:0000256" key="1">
    <source>
        <dbReference type="SAM" id="SignalP"/>
    </source>
</evidence>
<evidence type="ECO:0000313" key="2">
    <source>
        <dbReference type="EMBL" id="KAF7502807.1"/>
    </source>
</evidence>
<feature type="chain" id="PRO_5034819879" description="Invertebrate defensins family profile domain-containing protein" evidence="1">
    <location>
        <begin position="21"/>
        <end position="98"/>
    </location>
</feature>